<dbReference type="Pfam" id="PF01710">
    <property type="entry name" value="HTH_Tnp_IS630"/>
    <property type="match status" value="1"/>
</dbReference>
<evidence type="ECO:0000256" key="1">
    <source>
        <dbReference type="SAM" id="MobiDB-lite"/>
    </source>
</evidence>
<reference evidence="3 4" key="1">
    <citation type="submission" date="2020-08" db="EMBL/GenBank/DDBJ databases">
        <title>Genomic Encyclopedia of Type Strains, Phase IV (KMG-V): Genome sequencing to study the core and pangenomes of soil and plant-associated prokaryotes.</title>
        <authorList>
            <person name="Whitman W."/>
        </authorList>
    </citation>
    <scope>NUCLEOTIDE SEQUENCE [LARGE SCALE GENOMIC DNA]</scope>
    <source>
        <strain evidence="3 4">SEMIA 402</strain>
    </source>
</reference>
<sequence length="108" mass="11861">MGKSHSADLRQRVVALVSSGQSRRAAARHFGVSNSSAIKLLQRRERTGTIAPARQGRPPGRGKLSAYRDFLVAQVEEKPDITMPELARRLEEKHSVLVPLSDIAGLHI</sequence>
<dbReference type="InterPro" id="IPR009057">
    <property type="entry name" value="Homeodomain-like_sf"/>
</dbReference>
<dbReference type="InterPro" id="IPR002622">
    <property type="entry name" value="Transposase_14"/>
</dbReference>
<organism evidence="3 4">
    <name type="scientific">Rhizobium mongolense</name>
    <dbReference type="NCBI Taxonomy" id="57676"/>
    <lineage>
        <taxon>Bacteria</taxon>
        <taxon>Pseudomonadati</taxon>
        <taxon>Pseudomonadota</taxon>
        <taxon>Alphaproteobacteria</taxon>
        <taxon>Hyphomicrobiales</taxon>
        <taxon>Rhizobiaceae</taxon>
        <taxon>Rhizobium/Agrobacterium group</taxon>
        <taxon>Rhizobium</taxon>
    </lineage>
</organism>
<dbReference type="InterPro" id="IPR036388">
    <property type="entry name" value="WH-like_DNA-bd_sf"/>
</dbReference>
<dbReference type="EMBL" id="JACIGM010000022">
    <property type="protein sequence ID" value="MBB4278902.1"/>
    <property type="molecule type" value="Genomic_DNA"/>
</dbReference>
<evidence type="ECO:0000313" key="4">
    <source>
        <dbReference type="Proteomes" id="UP000533641"/>
    </source>
</evidence>
<comment type="caution">
    <text evidence="3">The sequence shown here is derived from an EMBL/GenBank/DDBJ whole genome shotgun (WGS) entry which is preliminary data.</text>
</comment>
<dbReference type="Gene3D" id="1.10.10.10">
    <property type="entry name" value="Winged helix-like DNA-binding domain superfamily/Winged helix DNA-binding domain"/>
    <property type="match status" value="1"/>
</dbReference>
<proteinExistence type="predicted"/>
<evidence type="ECO:0000259" key="2">
    <source>
        <dbReference type="Pfam" id="PF01710"/>
    </source>
</evidence>
<accession>A0A7W6WHW0</accession>
<dbReference type="AlphaFoldDB" id="A0A7W6WHW0"/>
<protein>
    <submittedName>
        <fullName evidence="3">Transposase</fullName>
    </submittedName>
</protein>
<evidence type="ECO:0000313" key="3">
    <source>
        <dbReference type="EMBL" id="MBB4278902.1"/>
    </source>
</evidence>
<name>A0A7W6WHW0_9HYPH</name>
<dbReference type="Proteomes" id="UP000533641">
    <property type="component" value="Unassembled WGS sequence"/>
</dbReference>
<feature type="domain" description="Transposase Synechocystis PCC 6803" evidence="2">
    <location>
        <begin position="5"/>
        <end position="93"/>
    </location>
</feature>
<dbReference type="SUPFAM" id="SSF46689">
    <property type="entry name" value="Homeodomain-like"/>
    <property type="match status" value="1"/>
</dbReference>
<gene>
    <name evidence="3" type="ORF">GGE12_006715</name>
</gene>
<feature type="region of interest" description="Disordered" evidence="1">
    <location>
        <begin position="41"/>
        <end position="63"/>
    </location>
</feature>